<name>A0ABS0PF76_9BRAD</name>
<dbReference type="SUPFAM" id="SSF48179">
    <property type="entry name" value="6-phosphogluconate dehydrogenase C-terminal domain-like"/>
    <property type="match status" value="1"/>
</dbReference>
<evidence type="ECO:0000313" key="15">
    <source>
        <dbReference type="Proteomes" id="UP001194539"/>
    </source>
</evidence>
<evidence type="ECO:0000256" key="1">
    <source>
        <dbReference type="ARBA" id="ARBA00004994"/>
    </source>
</evidence>
<dbReference type="InterPro" id="IPR050838">
    <property type="entry name" value="Ketopantoate_reductase"/>
</dbReference>
<evidence type="ECO:0000259" key="12">
    <source>
        <dbReference type="Pfam" id="PF02558"/>
    </source>
</evidence>
<protein>
    <recommendedName>
        <fullName evidence="4 10">2-dehydropantoate 2-reductase</fullName>
        <ecNumber evidence="3 10">1.1.1.169</ecNumber>
    </recommendedName>
    <alternativeName>
        <fullName evidence="8 10">Ketopantoate reductase</fullName>
    </alternativeName>
</protein>
<dbReference type="Gene3D" id="3.40.50.720">
    <property type="entry name" value="NAD(P)-binding Rossmann-like Domain"/>
    <property type="match status" value="1"/>
</dbReference>
<dbReference type="Proteomes" id="UP001194539">
    <property type="component" value="Unassembled WGS sequence"/>
</dbReference>
<evidence type="ECO:0000256" key="5">
    <source>
        <dbReference type="ARBA" id="ARBA00022655"/>
    </source>
</evidence>
<dbReference type="PROSITE" id="PS51257">
    <property type="entry name" value="PROKAR_LIPOPROTEIN"/>
    <property type="match status" value="1"/>
</dbReference>
<accession>A0ABS0PF76</accession>
<dbReference type="InterPro" id="IPR003710">
    <property type="entry name" value="ApbA"/>
</dbReference>
<evidence type="ECO:0000256" key="3">
    <source>
        <dbReference type="ARBA" id="ARBA00013014"/>
    </source>
</evidence>
<dbReference type="RefSeq" id="WP_197969299.1">
    <property type="nucleotide sequence ID" value="NZ_JACEGD010000052.1"/>
</dbReference>
<dbReference type="InterPro" id="IPR008927">
    <property type="entry name" value="6-PGluconate_DH-like_C_sf"/>
</dbReference>
<dbReference type="Pfam" id="PF02558">
    <property type="entry name" value="ApbA"/>
    <property type="match status" value="1"/>
</dbReference>
<dbReference type="InterPro" id="IPR013752">
    <property type="entry name" value="KPA_reductase"/>
</dbReference>
<dbReference type="InterPro" id="IPR013328">
    <property type="entry name" value="6PGD_dom2"/>
</dbReference>
<evidence type="ECO:0000256" key="11">
    <source>
        <dbReference type="SAM" id="MobiDB-lite"/>
    </source>
</evidence>
<feature type="domain" description="Ketopantoate reductase C-terminal" evidence="13">
    <location>
        <begin position="176"/>
        <end position="297"/>
    </location>
</feature>
<gene>
    <name evidence="14" type="ORF">H1B27_35975</name>
</gene>
<dbReference type="Gene3D" id="1.10.1040.10">
    <property type="entry name" value="N-(1-d-carboxylethyl)-l-norvaline Dehydrogenase, domain 2"/>
    <property type="match status" value="1"/>
</dbReference>
<organism evidence="14 15">
    <name type="scientific">Bradyrhizobium diversitatis</name>
    <dbReference type="NCBI Taxonomy" id="2755406"/>
    <lineage>
        <taxon>Bacteria</taxon>
        <taxon>Pseudomonadati</taxon>
        <taxon>Pseudomonadota</taxon>
        <taxon>Alphaproteobacteria</taxon>
        <taxon>Hyphomicrobiales</taxon>
        <taxon>Nitrobacteraceae</taxon>
        <taxon>Bradyrhizobium</taxon>
    </lineage>
</organism>
<dbReference type="SUPFAM" id="SSF51735">
    <property type="entry name" value="NAD(P)-binding Rossmann-fold domains"/>
    <property type="match status" value="1"/>
</dbReference>
<evidence type="ECO:0000256" key="10">
    <source>
        <dbReference type="RuleBase" id="RU362068"/>
    </source>
</evidence>
<comment type="function">
    <text evidence="10">Catalyzes the NADPH-dependent reduction of ketopantoate into pantoic acid.</text>
</comment>
<dbReference type="PANTHER" id="PTHR43765:SF2">
    <property type="entry name" value="2-DEHYDROPANTOATE 2-REDUCTASE"/>
    <property type="match status" value="1"/>
</dbReference>
<keyword evidence="5 10" id="KW-0566">Pantothenate biosynthesis</keyword>
<evidence type="ECO:0000256" key="9">
    <source>
        <dbReference type="ARBA" id="ARBA00048793"/>
    </source>
</evidence>
<dbReference type="InterPro" id="IPR013332">
    <property type="entry name" value="KPR_N"/>
</dbReference>
<comment type="pathway">
    <text evidence="1 10">Cofactor biosynthesis; (R)-pantothenate biosynthesis; (R)-pantoate from 3-methyl-2-oxobutanoate: step 2/2.</text>
</comment>
<reference evidence="14 15" key="1">
    <citation type="submission" date="2020-07" db="EMBL/GenBank/DDBJ databases">
        <title>Bradyrhizobium diversity isolated from nodules of indigenous legumes of Western Australia.</title>
        <authorList>
            <person name="Klepa M.S."/>
        </authorList>
    </citation>
    <scope>NUCLEOTIDE SEQUENCE [LARGE SCALE GENOMIC DNA]</scope>
    <source>
        <strain evidence="14 15">CNPSo 4019</strain>
    </source>
</reference>
<dbReference type="EC" id="1.1.1.169" evidence="3 10"/>
<dbReference type="PANTHER" id="PTHR43765">
    <property type="entry name" value="2-DEHYDROPANTOATE 2-REDUCTASE-RELATED"/>
    <property type="match status" value="1"/>
</dbReference>
<comment type="similarity">
    <text evidence="2 10">Belongs to the ketopantoate reductase family.</text>
</comment>
<dbReference type="GO" id="GO:0008677">
    <property type="term" value="F:2-dehydropantoate 2-reductase activity"/>
    <property type="evidence" value="ECO:0007669"/>
    <property type="project" value="UniProtKB-EC"/>
</dbReference>
<proteinExistence type="inferred from homology"/>
<comment type="catalytic activity">
    <reaction evidence="9 10">
        <text>(R)-pantoate + NADP(+) = 2-dehydropantoate + NADPH + H(+)</text>
        <dbReference type="Rhea" id="RHEA:16233"/>
        <dbReference type="ChEBI" id="CHEBI:11561"/>
        <dbReference type="ChEBI" id="CHEBI:15378"/>
        <dbReference type="ChEBI" id="CHEBI:15980"/>
        <dbReference type="ChEBI" id="CHEBI:57783"/>
        <dbReference type="ChEBI" id="CHEBI:58349"/>
        <dbReference type="EC" id="1.1.1.169"/>
    </reaction>
</comment>
<evidence type="ECO:0000256" key="6">
    <source>
        <dbReference type="ARBA" id="ARBA00022857"/>
    </source>
</evidence>
<dbReference type="NCBIfam" id="NF006083">
    <property type="entry name" value="PRK08229.1"/>
    <property type="match status" value="1"/>
</dbReference>
<evidence type="ECO:0000259" key="13">
    <source>
        <dbReference type="Pfam" id="PF08546"/>
    </source>
</evidence>
<feature type="region of interest" description="Disordered" evidence="11">
    <location>
        <begin position="298"/>
        <end position="345"/>
    </location>
</feature>
<keyword evidence="7 10" id="KW-0560">Oxidoreductase</keyword>
<dbReference type="EMBL" id="JACEGD010000052">
    <property type="protein sequence ID" value="MBH5391637.1"/>
    <property type="molecule type" value="Genomic_DNA"/>
</dbReference>
<evidence type="ECO:0000313" key="14">
    <source>
        <dbReference type="EMBL" id="MBH5391637.1"/>
    </source>
</evidence>
<keyword evidence="6 10" id="KW-0521">NADP</keyword>
<feature type="compositionally biased region" description="Polar residues" evidence="11">
    <location>
        <begin position="315"/>
        <end position="329"/>
    </location>
</feature>
<sequence length="345" mass="36519">MTNRPIVVAGAGAIGCFVGGMLAAADRRVALLVRPRVKTEIERFGLLLTDFDGSEKRLGAGQLALSEDPSIFHSAGIVLVTVKSADTAAVAEQIAQHAPEDAVIVSLQNGVGNVAVLRERLGGRRVLAGMAPFNVIAMGGGRFHRSTSGDIHIGEDAENTAGKLSVAGLTMRASGDITGVQWGKLIINLNNALSALSDLPLAAQLANRDWRRLFADQMAEGLAALKAAGIAPVSATPIPMSWSPALLRLPDAIFNAILGRTMKIDPEARSSMWQDLKQGRRTEIDYLQGAVIALAERNPPTVMNSPGYDRRLQESRSQLGGSPTVTEPASTPVAKPKQGKKKRTN</sequence>
<evidence type="ECO:0000256" key="4">
    <source>
        <dbReference type="ARBA" id="ARBA00019465"/>
    </source>
</evidence>
<dbReference type="InterPro" id="IPR036291">
    <property type="entry name" value="NAD(P)-bd_dom_sf"/>
</dbReference>
<dbReference type="NCBIfam" id="TIGR00745">
    <property type="entry name" value="apbA_panE"/>
    <property type="match status" value="1"/>
</dbReference>
<comment type="caution">
    <text evidence="14">The sequence shown here is derived from an EMBL/GenBank/DDBJ whole genome shotgun (WGS) entry which is preliminary data.</text>
</comment>
<evidence type="ECO:0000256" key="8">
    <source>
        <dbReference type="ARBA" id="ARBA00032024"/>
    </source>
</evidence>
<dbReference type="Pfam" id="PF08546">
    <property type="entry name" value="ApbA_C"/>
    <property type="match status" value="1"/>
</dbReference>
<feature type="domain" description="Ketopantoate reductase N-terminal" evidence="12">
    <location>
        <begin position="6"/>
        <end position="155"/>
    </location>
</feature>
<evidence type="ECO:0000256" key="7">
    <source>
        <dbReference type="ARBA" id="ARBA00023002"/>
    </source>
</evidence>
<keyword evidence="15" id="KW-1185">Reference proteome</keyword>
<evidence type="ECO:0000256" key="2">
    <source>
        <dbReference type="ARBA" id="ARBA00007870"/>
    </source>
</evidence>